<evidence type="ECO:0000256" key="7">
    <source>
        <dbReference type="RuleBase" id="RU363032"/>
    </source>
</evidence>
<evidence type="ECO:0000256" key="6">
    <source>
        <dbReference type="ARBA" id="ARBA00023136"/>
    </source>
</evidence>
<organism evidence="9 10">
    <name type="scientific">Paenibacillus rigui</name>
    <dbReference type="NCBI Taxonomy" id="554312"/>
    <lineage>
        <taxon>Bacteria</taxon>
        <taxon>Bacillati</taxon>
        <taxon>Bacillota</taxon>
        <taxon>Bacilli</taxon>
        <taxon>Bacillales</taxon>
        <taxon>Paenibacillaceae</taxon>
        <taxon>Paenibacillus</taxon>
    </lineage>
</organism>
<dbReference type="InterPro" id="IPR000515">
    <property type="entry name" value="MetI-like"/>
</dbReference>
<comment type="similarity">
    <text evidence="7">Belongs to the binding-protein-dependent transport system permease family.</text>
</comment>
<feature type="transmembrane region" description="Helical" evidence="7">
    <location>
        <begin position="236"/>
        <end position="261"/>
    </location>
</feature>
<comment type="caution">
    <text evidence="9">The sequence shown here is derived from an EMBL/GenBank/DDBJ whole genome shotgun (WGS) entry which is preliminary data.</text>
</comment>
<gene>
    <name evidence="9" type="ORF">CF651_00385</name>
</gene>
<dbReference type="GO" id="GO:0005886">
    <property type="term" value="C:plasma membrane"/>
    <property type="evidence" value="ECO:0007669"/>
    <property type="project" value="UniProtKB-SubCell"/>
</dbReference>
<reference evidence="9 10" key="1">
    <citation type="submission" date="2017-07" db="EMBL/GenBank/DDBJ databases">
        <title>Genome sequencing and assembly of Paenibacillus rigui.</title>
        <authorList>
            <person name="Mayilraj S."/>
        </authorList>
    </citation>
    <scope>NUCLEOTIDE SEQUENCE [LARGE SCALE GENOMIC DNA]</scope>
    <source>
        <strain evidence="9 10">JCM 16352</strain>
    </source>
</reference>
<feature type="transmembrane region" description="Helical" evidence="7">
    <location>
        <begin position="132"/>
        <end position="157"/>
    </location>
</feature>
<dbReference type="PROSITE" id="PS50928">
    <property type="entry name" value="ABC_TM1"/>
    <property type="match status" value="1"/>
</dbReference>
<dbReference type="GO" id="GO:0071916">
    <property type="term" value="F:dipeptide transmembrane transporter activity"/>
    <property type="evidence" value="ECO:0007669"/>
    <property type="project" value="TreeGrafter"/>
</dbReference>
<evidence type="ECO:0000313" key="10">
    <source>
        <dbReference type="Proteomes" id="UP000215509"/>
    </source>
</evidence>
<feature type="transmembrane region" description="Helical" evidence="7">
    <location>
        <begin position="99"/>
        <end position="120"/>
    </location>
</feature>
<dbReference type="OrthoDB" id="24153at2"/>
<dbReference type="InterPro" id="IPR035906">
    <property type="entry name" value="MetI-like_sf"/>
</dbReference>
<dbReference type="EMBL" id="NMQW01000001">
    <property type="protein sequence ID" value="OXM88359.1"/>
    <property type="molecule type" value="Genomic_DNA"/>
</dbReference>
<dbReference type="PANTHER" id="PTHR43163:SF6">
    <property type="entry name" value="DIPEPTIDE TRANSPORT SYSTEM PERMEASE PROTEIN DPPB-RELATED"/>
    <property type="match status" value="1"/>
</dbReference>
<keyword evidence="3" id="KW-1003">Cell membrane</keyword>
<dbReference type="Pfam" id="PF00528">
    <property type="entry name" value="BPD_transp_1"/>
    <property type="match status" value="1"/>
</dbReference>
<keyword evidence="10" id="KW-1185">Reference proteome</keyword>
<evidence type="ECO:0000259" key="8">
    <source>
        <dbReference type="PROSITE" id="PS50928"/>
    </source>
</evidence>
<feature type="transmembrane region" description="Helical" evidence="7">
    <location>
        <begin position="177"/>
        <end position="197"/>
    </location>
</feature>
<evidence type="ECO:0000256" key="5">
    <source>
        <dbReference type="ARBA" id="ARBA00022989"/>
    </source>
</evidence>
<dbReference type="SUPFAM" id="SSF161098">
    <property type="entry name" value="MetI-like"/>
    <property type="match status" value="1"/>
</dbReference>
<evidence type="ECO:0000256" key="2">
    <source>
        <dbReference type="ARBA" id="ARBA00022448"/>
    </source>
</evidence>
<keyword evidence="5 7" id="KW-1133">Transmembrane helix</keyword>
<protein>
    <submittedName>
        <fullName evidence="9">Peptide ABC transporter</fullName>
    </submittedName>
</protein>
<accession>A0A229UZG4</accession>
<keyword evidence="4 7" id="KW-0812">Transmembrane</keyword>
<dbReference type="InterPro" id="IPR045621">
    <property type="entry name" value="BPD_transp_1_N"/>
</dbReference>
<feature type="transmembrane region" description="Helical" evidence="7">
    <location>
        <begin position="9"/>
        <end position="29"/>
    </location>
</feature>
<evidence type="ECO:0000256" key="1">
    <source>
        <dbReference type="ARBA" id="ARBA00004651"/>
    </source>
</evidence>
<comment type="subcellular location">
    <subcellularLocation>
        <location evidence="1 7">Cell membrane</location>
        <topology evidence="1 7">Multi-pass membrane protein</topology>
    </subcellularLocation>
</comment>
<feature type="transmembrane region" description="Helical" evidence="7">
    <location>
        <begin position="281"/>
        <end position="307"/>
    </location>
</feature>
<name>A0A229UZG4_9BACL</name>
<keyword evidence="6 7" id="KW-0472">Membrane</keyword>
<feature type="domain" description="ABC transmembrane type-1" evidence="8">
    <location>
        <begin position="95"/>
        <end position="304"/>
    </location>
</feature>
<evidence type="ECO:0000313" key="9">
    <source>
        <dbReference type="EMBL" id="OXM88359.1"/>
    </source>
</evidence>
<dbReference type="RefSeq" id="WP_094012859.1">
    <property type="nucleotide sequence ID" value="NZ_NMQW01000001.1"/>
</dbReference>
<proteinExistence type="inferred from homology"/>
<dbReference type="Proteomes" id="UP000215509">
    <property type="component" value="Unassembled WGS sequence"/>
</dbReference>
<dbReference type="CDD" id="cd06261">
    <property type="entry name" value="TM_PBP2"/>
    <property type="match status" value="1"/>
</dbReference>
<dbReference type="Pfam" id="PF19300">
    <property type="entry name" value="BPD_transp_1_N"/>
    <property type="match status" value="1"/>
</dbReference>
<evidence type="ECO:0000256" key="3">
    <source>
        <dbReference type="ARBA" id="ARBA00022475"/>
    </source>
</evidence>
<evidence type="ECO:0000256" key="4">
    <source>
        <dbReference type="ARBA" id="ARBA00022692"/>
    </source>
</evidence>
<keyword evidence="2 7" id="KW-0813">Transport</keyword>
<dbReference type="PANTHER" id="PTHR43163">
    <property type="entry name" value="DIPEPTIDE TRANSPORT SYSTEM PERMEASE PROTEIN DPPB-RELATED"/>
    <property type="match status" value="1"/>
</dbReference>
<sequence>MKTYILGRLLSLIPVILIVAVVIFFVIHLTPGDPAAVMLGPEASPDEVEKLRHGLGLDLPIWKQFIIWFTGVFKGNLGMSIFLKEPVLKLFLDHLGPTLSLAILAQGISVLLAIPMGIMAARKRGTGVDQTFMIVSLLGISLPGFLLALLLSLLFAVKLAWLPVAGYRPLSAGLWMHLKYLILPAISLGFIQAALIARMTRSSMLDVLSMNYMKTAYAKGVREIVLVYKHALRNAFIPILTVIGQTFGTLIAGAVVIESVFNIPGLGQLLVQSISQRDYAVIQGVVLMIAVSYVLINLLVDLLYGVIDPRVRLSRRS</sequence>
<dbReference type="Gene3D" id="1.10.3720.10">
    <property type="entry name" value="MetI-like"/>
    <property type="match status" value="1"/>
</dbReference>
<dbReference type="AlphaFoldDB" id="A0A229UZG4"/>